<dbReference type="EMBL" id="MU154528">
    <property type="protein sequence ID" value="KAF9500220.1"/>
    <property type="molecule type" value="Genomic_DNA"/>
</dbReference>
<dbReference type="AlphaFoldDB" id="A0A9P6A8L1"/>
<dbReference type="Pfam" id="PF20151">
    <property type="entry name" value="DUF6533"/>
    <property type="match status" value="1"/>
</dbReference>
<dbReference type="InterPro" id="IPR045340">
    <property type="entry name" value="DUF6533"/>
</dbReference>
<evidence type="ECO:0000313" key="3">
    <source>
        <dbReference type="EMBL" id="KAF9500220.1"/>
    </source>
</evidence>
<keyword evidence="4" id="KW-1185">Reference proteome</keyword>
<feature type="transmembrane region" description="Helical" evidence="1">
    <location>
        <begin position="173"/>
        <end position="190"/>
    </location>
</feature>
<evidence type="ECO:0000259" key="2">
    <source>
        <dbReference type="Pfam" id="PF20151"/>
    </source>
</evidence>
<feature type="transmembrane region" description="Helical" evidence="1">
    <location>
        <begin position="124"/>
        <end position="145"/>
    </location>
</feature>
<name>A0A9P6A8L1_PLEER</name>
<keyword evidence="1" id="KW-0812">Transmembrane</keyword>
<organism evidence="3 4">
    <name type="scientific">Pleurotus eryngii</name>
    <name type="common">Boletus of the steppes</name>
    <dbReference type="NCBI Taxonomy" id="5323"/>
    <lineage>
        <taxon>Eukaryota</taxon>
        <taxon>Fungi</taxon>
        <taxon>Dikarya</taxon>
        <taxon>Basidiomycota</taxon>
        <taxon>Agaricomycotina</taxon>
        <taxon>Agaricomycetes</taxon>
        <taxon>Agaricomycetidae</taxon>
        <taxon>Agaricales</taxon>
        <taxon>Pleurotineae</taxon>
        <taxon>Pleurotaceae</taxon>
        <taxon>Pleurotus</taxon>
    </lineage>
</organism>
<feature type="transmembrane region" description="Helical" evidence="1">
    <location>
        <begin position="211"/>
        <end position="229"/>
    </location>
</feature>
<proteinExistence type="predicted"/>
<accession>A0A9P6A8L1</accession>
<feature type="domain" description="DUF6533" evidence="2">
    <location>
        <begin position="25"/>
        <end position="70"/>
    </location>
</feature>
<dbReference type="OrthoDB" id="3341843at2759"/>
<sequence length="310" mass="34478">MEGSAAMSLNVAELRSLTLFRLGSYSAAVSATLLFYDYSITLADEIDLIWFAPWGAGKGLFLLNRYLSFIDTPLWIYRDLGTRHSLSVCGTLDNITGWTLIIGVLIAEVIMILRVWALWARSRILGAGLAVLSSGTFAGAVTAYVKYHQVRTYEPPVLDLGCRAVDNSRTDHVIYILVTAVEISMLIIMRGLRGDRLRYSSPIRRAYQDGVLYYVILAISSALNASMMGKAPHELATALVMPQRILHSILSARIMLRLRADVVNRKARLLESMPFGDSIFAESCVIVRPSQTETSEWFGDPHSRHDGFVD</sequence>
<dbReference type="Proteomes" id="UP000807025">
    <property type="component" value="Unassembled WGS sequence"/>
</dbReference>
<gene>
    <name evidence="3" type="ORF">BDN71DRAFT_1440818</name>
</gene>
<evidence type="ECO:0000313" key="4">
    <source>
        <dbReference type="Proteomes" id="UP000807025"/>
    </source>
</evidence>
<keyword evidence="1" id="KW-0472">Membrane</keyword>
<feature type="transmembrane region" description="Helical" evidence="1">
    <location>
        <begin position="95"/>
        <end position="117"/>
    </location>
</feature>
<protein>
    <recommendedName>
        <fullName evidence="2">DUF6533 domain-containing protein</fullName>
    </recommendedName>
</protein>
<keyword evidence="1" id="KW-1133">Transmembrane helix</keyword>
<reference evidence="3" key="1">
    <citation type="submission" date="2020-11" db="EMBL/GenBank/DDBJ databases">
        <authorList>
            <consortium name="DOE Joint Genome Institute"/>
            <person name="Ahrendt S."/>
            <person name="Riley R."/>
            <person name="Andreopoulos W."/>
            <person name="Labutti K."/>
            <person name="Pangilinan J."/>
            <person name="Ruiz-Duenas F.J."/>
            <person name="Barrasa J.M."/>
            <person name="Sanchez-Garcia M."/>
            <person name="Camarero S."/>
            <person name="Miyauchi S."/>
            <person name="Serrano A."/>
            <person name="Linde D."/>
            <person name="Babiker R."/>
            <person name="Drula E."/>
            <person name="Ayuso-Fernandez I."/>
            <person name="Pacheco R."/>
            <person name="Padilla G."/>
            <person name="Ferreira P."/>
            <person name="Barriuso J."/>
            <person name="Kellner H."/>
            <person name="Castanera R."/>
            <person name="Alfaro M."/>
            <person name="Ramirez L."/>
            <person name="Pisabarro A.G."/>
            <person name="Kuo A."/>
            <person name="Tritt A."/>
            <person name="Lipzen A."/>
            <person name="He G."/>
            <person name="Yan M."/>
            <person name="Ng V."/>
            <person name="Cullen D."/>
            <person name="Martin F."/>
            <person name="Rosso M.-N."/>
            <person name="Henrissat B."/>
            <person name="Hibbett D."/>
            <person name="Martinez A.T."/>
            <person name="Grigoriev I.V."/>
        </authorList>
    </citation>
    <scope>NUCLEOTIDE SEQUENCE</scope>
    <source>
        <strain evidence="3">ATCC 90797</strain>
    </source>
</reference>
<comment type="caution">
    <text evidence="3">The sequence shown here is derived from an EMBL/GenBank/DDBJ whole genome shotgun (WGS) entry which is preliminary data.</text>
</comment>
<evidence type="ECO:0000256" key="1">
    <source>
        <dbReference type="SAM" id="Phobius"/>
    </source>
</evidence>